<name>A0ABM7VHT9_9BACT</name>
<dbReference type="Pfam" id="PF03466">
    <property type="entry name" value="LysR_substrate"/>
    <property type="match status" value="1"/>
</dbReference>
<dbReference type="InterPro" id="IPR036388">
    <property type="entry name" value="WH-like_DNA-bd_sf"/>
</dbReference>
<keyword evidence="2" id="KW-0805">Transcription regulation</keyword>
<geneLocation type="plasmid" evidence="7 8">
    <name>pPP1</name>
</geneLocation>
<dbReference type="SUPFAM" id="SSF46785">
    <property type="entry name" value="Winged helix' DNA-binding domain"/>
    <property type="match status" value="1"/>
</dbReference>
<proteinExistence type="inferred from homology"/>
<sequence>MSYQFELRHLRYFQAVAEELHFRKAAEKLFISQPGLSRQIKQLEDAVGVQLLSRDKKEVRLTAAGEFFKSEVDFILNHLDFTVEQVQLVDQGSVGEVRIGFLGSAMQNVVPDMLLKMNQHYPKIKTTLEEMSNYEQVQGIMKDELDIGFVRLARVPEGLEIMPVFTDSFSLVLPADHPITEENFENVAQLKDAQFILFTADYSNLYYDTIMSICEDQDFSPQVSHKTVHAQTIFKLVENNMGVSIVPTSLQHGYQLGVKFIELKHIPQQAVLSAIWRKNNRNPLLAKVCDLL</sequence>
<evidence type="ECO:0000313" key="7">
    <source>
        <dbReference type="EMBL" id="BDD00524.1"/>
    </source>
</evidence>
<dbReference type="PANTHER" id="PTHR30346">
    <property type="entry name" value="TRANSCRIPTIONAL DUAL REGULATOR HCAR-RELATED"/>
    <property type="match status" value="1"/>
</dbReference>
<dbReference type="SUPFAM" id="SSF53850">
    <property type="entry name" value="Periplasmic binding protein-like II"/>
    <property type="match status" value="1"/>
</dbReference>
<dbReference type="InterPro" id="IPR005119">
    <property type="entry name" value="LysR_subst-bd"/>
</dbReference>
<dbReference type="RefSeq" id="WP_338398371.1">
    <property type="nucleotide sequence ID" value="NZ_AP025293.1"/>
</dbReference>
<dbReference type="Gene3D" id="1.10.10.10">
    <property type="entry name" value="Winged helix-like DNA-binding domain superfamily/Winged helix DNA-binding domain"/>
    <property type="match status" value="1"/>
</dbReference>
<keyword evidence="3" id="KW-0238">DNA-binding</keyword>
<gene>
    <name evidence="7" type="ORF">PEPS_28040</name>
</gene>
<protein>
    <submittedName>
        <fullName evidence="7">LysR family transcriptional regulator</fullName>
    </submittedName>
</protein>
<dbReference type="Gene3D" id="3.40.190.10">
    <property type="entry name" value="Periplasmic binding protein-like II"/>
    <property type="match status" value="2"/>
</dbReference>
<evidence type="ECO:0000259" key="6">
    <source>
        <dbReference type="Pfam" id="PF03466"/>
    </source>
</evidence>
<dbReference type="PRINTS" id="PR00039">
    <property type="entry name" value="HTHLYSR"/>
</dbReference>
<comment type="similarity">
    <text evidence="1">Belongs to the LysR transcriptional regulatory family.</text>
</comment>
<dbReference type="Pfam" id="PF00126">
    <property type="entry name" value="HTH_1"/>
    <property type="match status" value="1"/>
</dbReference>
<keyword evidence="7" id="KW-0614">Plasmid</keyword>
<evidence type="ECO:0000256" key="3">
    <source>
        <dbReference type="ARBA" id="ARBA00023125"/>
    </source>
</evidence>
<evidence type="ECO:0000256" key="4">
    <source>
        <dbReference type="ARBA" id="ARBA00023163"/>
    </source>
</evidence>
<feature type="domain" description="HTH lysR-type" evidence="5">
    <location>
        <begin position="7"/>
        <end position="66"/>
    </location>
</feature>
<dbReference type="PANTHER" id="PTHR30346:SF0">
    <property type="entry name" value="HCA OPERON TRANSCRIPTIONAL ACTIVATOR HCAR"/>
    <property type="match status" value="1"/>
</dbReference>
<accession>A0ABM7VHT9</accession>
<evidence type="ECO:0000256" key="1">
    <source>
        <dbReference type="ARBA" id="ARBA00009437"/>
    </source>
</evidence>
<dbReference type="Proteomes" id="UP001354989">
    <property type="component" value="Plasmid pPP1"/>
</dbReference>
<reference evidence="7 8" key="1">
    <citation type="submission" date="2021-12" db="EMBL/GenBank/DDBJ databases">
        <title>Genome sequencing of bacteria with rrn-lacking chromosome and rrn-plasmid.</title>
        <authorList>
            <person name="Anda M."/>
            <person name="Iwasaki W."/>
        </authorList>
    </citation>
    <scope>NUCLEOTIDE SEQUENCE [LARGE SCALE GENOMIC DNA]</scope>
    <source>
        <strain evidence="7 8">NBRC 101262</strain>
        <plasmid evidence="7 8">pPP1</plasmid>
    </source>
</reference>
<organism evidence="7 8">
    <name type="scientific">Persicobacter psychrovividus</name>
    <dbReference type="NCBI Taxonomy" id="387638"/>
    <lineage>
        <taxon>Bacteria</taxon>
        <taxon>Pseudomonadati</taxon>
        <taxon>Bacteroidota</taxon>
        <taxon>Cytophagia</taxon>
        <taxon>Cytophagales</taxon>
        <taxon>Persicobacteraceae</taxon>
        <taxon>Persicobacter</taxon>
    </lineage>
</organism>
<dbReference type="InterPro" id="IPR000847">
    <property type="entry name" value="LysR_HTH_N"/>
</dbReference>
<evidence type="ECO:0000313" key="8">
    <source>
        <dbReference type="Proteomes" id="UP001354989"/>
    </source>
</evidence>
<dbReference type="EMBL" id="AP025293">
    <property type="protein sequence ID" value="BDD00524.1"/>
    <property type="molecule type" value="Genomic_DNA"/>
</dbReference>
<feature type="domain" description="LysR substrate-binding" evidence="6">
    <location>
        <begin position="91"/>
        <end position="291"/>
    </location>
</feature>
<keyword evidence="8" id="KW-1185">Reference proteome</keyword>
<evidence type="ECO:0000259" key="5">
    <source>
        <dbReference type="Pfam" id="PF00126"/>
    </source>
</evidence>
<keyword evidence="4" id="KW-0804">Transcription</keyword>
<evidence type="ECO:0000256" key="2">
    <source>
        <dbReference type="ARBA" id="ARBA00023015"/>
    </source>
</evidence>
<dbReference type="InterPro" id="IPR036390">
    <property type="entry name" value="WH_DNA-bd_sf"/>
</dbReference>